<dbReference type="Proteomes" id="UP000648075">
    <property type="component" value="Unassembled WGS sequence"/>
</dbReference>
<evidence type="ECO:0000313" key="3">
    <source>
        <dbReference type="Proteomes" id="UP000648075"/>
    </source>
</evidence>
<accession>A0A918PPG6</accession>
<dbReference type="InterPro" id="IPR041726">
    <property type="entry name" value="ACAD10_11_N"/>
</dbReference>
<proteinExistence type="predicted"/>
<dbReference type="CDD" id="cd05154">
    <property type="entry name" value="ACAD10_11_N-like"/>
    <property type="match status" value="1"/>
</dbReference>
<dbReference type="EMBL" id="BMZA01000046">
    <property type="protein sequence ID" value="GGZ18011.1"/>
    <property type="molecule type" value="Genomic_DNA"/>
</dbReference>
<dbReference type="PANTHER" id="PTHR47829">
    <property type="entry name" value="HYDROLASE, PUTATIVE (AFU_ORTHOLOGUE AFUA_1G12880)-RELATED"/>
    <property type="match status" value="1"/>
</dbReference>
<dbReference type="AlphaFoldDB" id="A0A918PPG6"/>
<dbReference type="InterPro" id="IPR052898">
    <property type="entry name" value="ACAD10-like"/>
</dbReference>
<gene>
    <name evidence="2" type="ORF">GCM10011614_35490</name>
</gene>
<reference evidence="2" key="2">
    <citation type="submission" date="2020-09" db="EMBL/GenBank/DDBJ databases">
        <authorList>
            <person name="Sun Q."/>
            <person name="Kim S."/>
        </authorList>
    </citation>
    <scope>NUCLEOTIDE SEQUENCE</scope>
    <source>
        <strain evidence="2">KCTC 32255</strain>
    </source>
</reference>
<keyword evidence="3" id="KW-1185">Reference proteome</keyword>
<dbReference type="Pfam" id="PF01636">
    <property type="entry name" value="APH"/>
    <property type="match status" value="1"/>
</dbReference>
<feature type="domain" description="Aminoglycoside phosphotransferase" evidence="1">
    <location>
        <begin position="46"/>
        <end position="267"/>
    </location>
</feature>
<dbReference type="RefSeq" id="WP_189622611.1">
    <property type="nucleotide sequence ID" value="NZ_BMZA01000046.1"/>
</dbReference>
<reference evidence="2" key="1">
    <citation type="journal article" date="2014" name="Int. J. Syst. Evol. Microbiol.">
        <title>Complete genome sequence of Corynebacterium casei LMG S-19264T (=DSM 44701T), isolated from a smear-ripened cheese.</title>
        <authorList>
            <consortium name="US DOE Joint Genome Institute (JGI-PGF)"/>
            <person name="Walter F."/>
            <person name="Albersmeier A."/>
            <person name="Kalinowski J."/>
            <person name="Ruckert C."/>
        </authorList>
    </citation>
    <scope>NUCLEOTIDE SEQUENCE</scope>
    <source>
        <strain evidence="2">KCTC 32255</strain>
    </source>
</reference>
<comment type="caution">
    <text evidence="2">The sequence shown here is derived from an EMBL/GenBank/DDBJ whole genome shotgun (WGS) entry which is preliminary data.</text>
</comment>
<dbReference type="PANTHER" id="PTHR47829:SF1">
    <property type="entry name" value="HAD FAMILY PHOSPHATASE"/>
    <property type="match status" value="1"/>
</dbReference>
<name>A0A918PPG6_9SPHN</name>
<protein>
    <submittedName>
        <fullName evidence="2">Aminoglycoside phosphotransferase</fullName>
    </submittedName>
</protein>
<dbReference type="InterPro" id="IPR002575">
    <property type="entry name" value="Aminoglycoside_PTrfase"/>
</dbReference>
<dbReference type="Gene3D" id="3.90.1200.10">
    <property type="match status" value="1"/>
</dbReference>
<dbReference type="Gene3D" id="3.30.200.20">
    <property type="entry name" value="Phosphorylase Kinase, domain 1"/>
    <property type="match status" value="1"/>
</dbReference>
<sequence>MVASNEDQRATDNMGTKPVAEALSFDVAALSRWMEANIPGYAGPMEVTQFKGGQSNPTYQLSTPGARYVLRRKPPGNLLPSAHAVDREYRVLSALGPTGVPVPRTYGLCTDVDVIGTWFYVMDMVEGRVLWDPTLPQYQPAERRAIYNAEIHTLADLHNADYEKLGLGDYGKPGNYMGRQVERWTRQYRASCEQPDPVMERLIEWLSATLPAQDRTSIVHGDYRIDNMIFHPDEARVVALLDWELSTLGDPLADFTYLLMNWVTSALADIPDLSAHGIPTIGEVVEAYCARTGRDGLPNLDWYFAYNCFRTTAILYSIAGRVRDGTANHPNARAQALKIPKMTAIAWSFAERAGA</sequence>
<dbReference type="InterPro" id="IPR011009">
    <property type="entry name" value="Kinase-like_dom_sf"/>
</dbReference>
<evidence type="ECO:0000259" key="1">
    <source>
        <dbReference type="Pfam" id="PF01636"/>
    </source>
</evidence>
<dbReference type="SUPFAM" id="SSF56112">
    <property type="entry name" value="Protein kinase-like (PK-like)"/>
    <property type="match status" value="1"/>
</dbReference>
<organism evidence="2 3">
    <name type="scientific">Novosphingobium colocasiae</name>
    <dbReference type="NCBI Taxonomy" id="1256513"/>
    <lineage>
        <taxon>Bacteria</taxon>
        <taxon>Pseudomonadati</taxon>
        <taxon>Pseudomonadota</taxon>
        <taxon>Alphaproteobacteria</taxon>
        <taxon>Sphingomonadales</taxon>
        <taxon>Sphingomonadaceae</taxon>
        <taxon>Novosphingobium</taxon>
    </lineage>
</organism>
<evidence type="ECO:0000313" key="2">
    <source>
        <dbReference type="EMBL" id="GGZ18011.1"/>
    </source>
</evidence>